<reference evidence="2" key="1">
    <citation type="journal article" date="2017" name="Nature">
        <title>The sunflower genome provides insights into oil metabolism, flowering and Asterid evolution.</title>
        <authorList>
            <person name="Badouin H."/>
            <person name="Gouzy J."/>
            <person name="Grassa C.J."/>
            <person name="Murat F."/>
            <person name="Staton S.E."/>
            <person name="Cottret L."/>
            <person name="Lelandais-Briere C."/>
            <person name="Owens G.L."/>
            <person name="Carrere S."/>
            <person name="Mayjonade B."/>
            <person name="Legrand L."/>
            <person name="Gill N."/>
            <person name="Kane N.C."/>
            <person name="Bowers J.E."/>
            <person name="Hubner S."/>
            <person name="Bellec A."/>
            <person name="Berard A."/>
            <person name="Berges H."/>
            <person name="Blanchet N."/>
            <person name="Boniface M.C."/>
            <person name="Brunel D."/>
            <person name="Catrice O."/>
            <person name="Chaidir N."/>
            <person name="Claudel C."/>
            <person name="Donnadieu C."/>
            <person name="Faraut T."/>
            <person name="Fievet G."/>
            <person name="Helmstetter N."/>
            <person name="King M."/>
            <person name="Knapp S.J."/>
            <person name="Lai Z."/>
            <person name="Le Paslier M.C."/>
            <person name="Lippi Y."/>
            <person name="Lorenzon L."/>
            <person name="Mandel J.R."/>
            <person name="Marage G."/>
            <person name="Marchand G."/>
            <person name="Marquand E."/>
            <person name="Bret-Mestries E."/>
            <person name="Morien E."/>
            <person name="Nambeesan S."/>
            <person name="Nguyen T."/>
            <person name="Pegot-Espagnet P."/>
            <person name="Pouilly N."/>
            <person name="Raftis F."/>
            <person name="Sallet E."/>
            <person name="Schiex T."/>
            <person name="Thomas J."/>
            <person name="Vandecasteele C."/>
            <person name="Vares D."/>
            <person name="Vear F."/>
            <person name="Vautrin S."/>
            <person name="Crespi M."/>
            <person name="Mangin B."/>
            <person name="Burke J.M."/>
            <person name="Salse J."/>
            <person name="Munos S."/>
            <person name="Vincourt P."/>
            <person name="Rieseberg L.H."/>
            <person name="Langlade N.B."/>
        </authorList>
    </citation>
    <scope>NUCLEOTIDE SEQUENCE [LARGE SCALE GENOMIC DNA]</scope>
    <source>
        <strain evidence="2">cv. SF193</strain>
    </source>
</reference>
<keyword evidence="2" id="KW-1185">Reference proteome</keyword>
<dbReference type="AlphaFoldDB" id="A0A251TL26"/>
<sequence length="79" mass="9444">MLIWKTRAHHDRVLQLFMLCYKLHVDREMFTHLSQISAKILHFVLMRLGLRLWSYVREEASHGRVISQGALNGWILMQI</sequence>
<evidence type="ECO:0000313" key="2">
    <source>
        <dbReference type="Proteomes" id="UP000215914"/>
    </source>
</evidence>
<gene>
    <name evidence="1" type="ORF">HannXRQ_Chr10g0298901</name>
</gene>
<evidence type="ECO:0000313" key="1">
    <source>
        <dbReference type="EMBL" id="OTG11453.1"/>
    </source>
</evidence>
<accession>A0A251TL26</accession>
<dbReference type="InParanoid" id="A0A251TL26"/>
<organism evidence="1 2">
    <name type="scientific">Helianthus annuus</name>
    <name type="common">Common sunflower</name>
    <dbReference type="NCBI Taxonomy" id="4232"/>
    <lineage>
        <taxon>Eukaryota</taxon>
        <taxon>Viridiplantae</taxon>
        <taxon>Streptophyta</taxon>
        <taxon>Embryophyta</taxon>
        <taxon>Tracheophyta</taxon>
        <taxon>Spermatophyta</taxon>
        <taxon>Magnoliopsida</taxon>
        <taxon>eudicotyledons</taxon>
        <taxon>Gunneridae</taxon>
        <taxon>Pentapetalae</taxon>
        <taxon>asterids</taxon>
        <taxon>campanulids</taxon>
        <taxon>Asterales</taxon>
        <taxon>Asteraceae</taxon>
        <taxon>Asteroideae</taxon>
        <taxon>Heliantheae alliance</taxon>
        <taxon>Heliantheae</taxon>
        <taxon>Helianthus</taxon>
    </lineage>
</organism>
<proteinExistence type="predicted"/>
<dbReference type="Proteomes" id="UP000215914">
    <property type="component" value="Chromosome 10"/>
</dbReference>
<name>A0A251TL26_HELAN</name>
<protein>
    <submittedName>
        <fullName evidence="1">Uncharacterized protein</fullName>
    </submittedName>
</protein>
<dbReference type="EMBL" id="CM007899">
    <property type="protein sequence ID" value="OTG11453.1"/>
    <property type="molecule type" value="Genomic_DNA"/>
</dbReference>